<dbReference type="InterPro" id="IPR036872">
    <property type="entry name" value="CH_dom_sf"/>
</dbReference>
<gene>
    <name evidence="7" type="ORF">QJS10_CPA01g00921</name>
</gene>
<dbReference type="InterPro" id="IPR016024">
    <property type="entry name" value="ARM-type_fold"/>
</dbReference>
<dbReference type="Pfam" id="PF00612">
    <property type="entry name" value="IQ"/>
    <property type="match status" value="1"/>
</dbReference>
<dbReference type="AlphaFoldDB" id="A0AAV9FLW1"/>
<dbReference type="InterPro" id="IPR000048">
    <property type="entry name" value="IQ_motif_EF-hand-BS"/>
</dbReference>
<dbReference type="PANTHER" id="PTHR22706">
    <property type="entry name" value="ASSEMBLY FACTOR FOR SPINDLE MICROTUBULES"/>
    <property type="match status" value="1"/>
</dbReference>
<feature type="repeat" description="ARM" evidence="5">
    <location>
        <begin position="749"/>
        <end position="796"/>
    </location>
</feature>
<proteinExistence type="predicted"/>
<comment type="subcellular location">
    <subcellularLocation>
        <location evidence="1">Cytoplasm</location>
    </subcellularLocation>
</comment>
<evidence type="ECO:0000256" key="4">
    <source>
        <dbReference type="ARBA" id="ARBA00022860"/>
    </source>
</evidence>
<name>A0AAV9FLW1_ACOCL</name>
<evidence type="ECO:0000256" key="5">
    <source>
        <dbReference type="PROSITE-ProRule" id="PRU00259"/>
    </source>
</evidence>
<keyword evidence="3" id="KW-0677">Repeat</keyword>
<dbReference type="Gene3D" id="1.25.10.10">
    <property type="entry name" value="Leucine-rich Repeat Variant"/>
    <property type="match status" value="1"/>
</dbReference>
<dbReference type="GO" id="GO:0005737">
    <property type="term" value="C:cytoplasm"/>
    <property type="evidence" value="ECO:0007669"/>
    <property type="project" value="UniProtKB-SubCell"/>
</dbReference>
<dbReference type="SUPFAM" id="SSF48371">
    <property type="entry name" value="ARM repeat"/>
    <property type="match status" value="1"/>
</dbReference>
<dbReference type="GO" id="GO:0000278">
    <property type="term" value="P:mitotic cell cycle"/>
    <property type="evidence" value="ECO:0007669"/>
    <property type="project" value="TreeGrafter"/>
</dbReference>
<organism evidence="7 8">
    <name type="scientific">Acorus calamus</name>
    <name type="common">Sweet flag</name>
    <dbReference type="NCBI Taxonomy" id="4465"/>
    <lineage>
        <taxon>Eukaryota</taxon>
        <taxon>Viridiplantae</taxon>
        <taxon>Streptophyta</taxon>
        <taxon>Embryophyta</taxon>
        <taxon>Tracheophyta</taxon>
        <taxon>Spermatophyta</taxon>
        <taxon>Magnoliopsida</taxon>
        <taxon>Liliopsida</taxon>
        <taxon>Acoraceae</taxon>
        <taxon>Acorus</taxon>
    </lineage>
</organism>
<sequence length="887" mass="99888">MTAWLNFLLENPRLCGCEVSVWSGGGGSEGLSVELSLKGKREGPRQGGGRVGVDRAWRSPKRQRGVDHVAVSSTSFLSLRESLQDVCSFEDLKQRMGGYLDERNCDEVFSMMGRVAKNIDEGRLKMKGCCPIVTDLALKKKATRVLLCYTRKWLRIGLYIVFGGESLLLKEDRTSEQDDLLLKMIIERQFFSHIGLAKSYSYNKLVEGLYRPGYYEALGNIILKRFLLFVLVLDSAKSQSALPLKYGIDGIDGGSPPLFCCQSNIKSSRQVICEFLSEVMHGEGDLLSHLAIVGYKVTYQQLPLAEYNFSITSLFEDLQDGLRLCRAIQLLQSDASIVSKLMAPSDNSKKSLHNCGVAMQYLKKAGVPLSDKDGVIIVAEDVLNGDKELTLSILWNMFVYFQIPLLINKTLLVDEIASIKGCDMDSKYDANNYLGTLLAWIQAIGEKFGIMVDDFSSMVDGKALKCLVDYYFGDELHGCNIFEHEDENKHECAITSLTAIDNTAATAPIRNFVLAQKVARVLGSYPEILQIGDILELDETFDERSVIILLVFLAAQLVGRKDLDQINIYKLMGFKSRTPSLRCSSTSHSPYRSGISLLNIQSWTETITQNLDHLELQKILENINAKERAARVIQCHYRGFIERRKFLKSYIRGWMARSRYNITASQIQKCFWRGYMVRRDAGKKLFDLRNRLLKSKANGDNSMRLIDHLISALSELMGRRVSSILQTCATLDRATSYSQRCCNSLITAGAVKKLLELIQSSNQSPPDREVAKHACSTLRNIACHPDLADVLLSTHGLVETVFQELLRDKDDGYFISCELLKKLCMTRKGIEVVRGSQAFLKRIHAHAEDLKRKANNQRRNPRLFAASATTERRLRAIVDLLELIKDR</sequence>
<dbReference type="CDD" id="cd21223">
    <property type="entry name" value="CH_ASPM_rpt1"/>
    <property type="match status" value="1"/>
</dbReference>
<evidence type="ECO:0000256" key="3">
    <source>
        <dbReference type="ARBA" id="ARBA00022737"/>
    </source>
</evidence>
<dbReference type="InterPro" id="IPR051185">
    <property type="entry name" value="ASPM"/>
</dbReference>
<reference evidence="7" key="2">
    <citation type="submission" date="2023-06" db="EMBL/GenBank/DDBJ databases">
        <authorList>
            <person name="Ma L."/>
            <person name="Liu K.-W."/>
            <person name="Li Z."/>
            <person name="Hsiao Y.-Y."/>
            <person name="Qi Y."/>
            <person name="Fu T."/>
            <person name="Tang G."/>
            <person name="Zhang D."/>
            <person name="Sun W.-H."/>
            <person name="Liu D.-K."/>
            <person name="Li Y."/>
            <person name="Chen G.-Z."/>
            <person name="Liu X.-D."/>
            <person name="Liao X.-Y."/>
            <person name="Jiang Y.-T."/>
            <person name="Yu X."/>
            <person name="Hao Y."/>
            <person name="Huang J."/>
            <person name="Zhao X.-W."/>
            <person name="Ke S."/>
            <person name="Chen Y.-Y."/>
            <person name="Wu W.-L."/>
            <person name="Hsu J.-L."/>
            <person name="Lin Y.-F."/>
            <person name="Huang M.-D."/>
            <person name="Li C.-Y."/>
            <person name="Huang L."/>
            <person name="Wang Z.-W."/>
            <person name="Zhao X."/>
            <person name="Zhong W.-Y."/>
            <person name="Peng D.-H."/>
            <person name="Ahmad S."/>
            <person name="Lan S."/>
            <person name="Zhang J.-S."/>
            <person name="Tsai W.-C."/>
            <person name="Van De Peer Y."/>
            <person name="Liu Z.-J."/>
        </authorList>
    </citation>
    <scope>NUCLEOTIDE SEQUENCE</scope>
    <source>
        <strain evidence="7">CP</strain>
        <tissue evidence="7">Leaves</tissue>
    </source>
</reference>
<dbReference type="PANTHER" id="PTHR22706:SF1">
    <property type="entry name" value="ASSEMBLY FACTOR FOR SPINDLE MICROTUBULES"/>
    <property type="match status" value="1"/>
</dbReference>
<dbReference type="EMBL" id="JAUJYO010000001">
    <property type="protein sequence ID" value="KAK1325953.1"/>
    <property type="molecule type" value="Genomic_DNA"/>
</dbReference>
<dbReference type="PROSITE" id="PS50096">
    <property type="entry name" value="IQ"/>
    <property type="match status" value="1"/>
</dbReference>
<dbReference type="InterPro" id="IPR011989">
    <property type="entry name" value="ARM-like"/>
</dbReference>
<dbReference type="PROSITE" id="PS50176">
    <property type="entry name" value="ARM_REPEAT"/>
    <property type="match status" value="1"/>
</dbReference>
<dbReference type="GO" id="GO:0000922">
    <property type="term" value="C:spindle pole"/>
    <property type="evidence" value="ECO:0007669"/>
    <property type="project" value="TreeGrafter"/>
</dbReference>
<feature type="domain" description="Calponin-homology (CH)" evidence="6">
    <location>
        <begin position="266"/>
        <end position="402"/>
    </location>
</feature>
<protein>
    <recommendedName>
        <fullName evidence="6">Calponin-homology (CH) domain-containing protein</fullName>
    </recommendedName>
</protein>
<dbReference type="Pfam" id="PF00307">
    <property type="entry name" value="CH"/>
    <property type="match status" value="1"/>
</dbReference>
<evidence type="ECO:0000256" key="2">
    <source>
        <dbReference type="ARBA" id="ARBA00022490"/>
    </source>
</evidence>
<dbReference type="PROSITE" id="PS50021">
    <property type="entry name" value="CH"/>
    <property type="match status" value="1"/>
</dbReference>
<reference evidence="7" key="1">
    <citation type="journal article" date="2023" name="Nat. Commun.">
        <title>Diploid and tetraploid genomes of Acorus and the evolution of monocots.</title>
        <authorList>
            <person name="Ma L."/>
            <person name="Liu K.W."/>
            <person name="Li Z."/>
            <person name="Hsiao Y.Y."/>
            <person name="Qi Y."/>
            <person name="Fu T."/>
            <person name="Tang G.D."/>
            <person name="Zhang D."/>
            <person name="Sun W.H."/>
            <person name="Liu D.K."/>
            <person name="Li Y."/>
            <person name="Chen G.Z."/>
            <person name="Liu X.D."/>
            <person name="Liao X.Y."/>
            <person name="Jiang Y.T."/>
            <person name="Yu X."/>
            <person name="Hao Y."/>
            <person name="Huang J."/>
            <person name="Zhao X.W."/>
            <person name="Ke S."/>
            <person name="Chen Y.Y."/>
            <person name="Wu W.L."/>
            <person name="Hsu J.L."/>
            <person name="Lin Y.F."/>
            <person name="Huang M.D."/>
            <person name="Li C.Y."/>
            <person name="Huang L."/>
            <person name="Wang Z.W."/>
            <person name="Zhao X."/>
            <person name="Zhong W.Y."/>
            <person name="Peng D.H."/>
            <person name="Ahmad S."/>
            <person name="Lan S."/>
            <person name="Zhang J.S."/>
            <person name="Tsai W.C."/>
            <person name="Van de Peer Y."/>
            <person name="Liu Z.J."/>
        </authorList>
    </citation>
    <scope>NUCLEOTIDE SEQUENCE</scope>
    <source>
        <strain evidence="7">CP</strain>
    </source>
</reference>
<dbReference type="InterPro" id="IPR001715">
    <property type="entry name" value="CH_dom"/>
</dbReference>
<dbReference type="GO" id="GO:0007051">
    <property type="term" value="P:spindle organization"/>
    <property type="evidence" value="ECO:0007669"/>
    <property type="project" value="TreeGrafter"/>
</dbReference>
<dbReference type="Gene3D" id="1.10.418.10">
    <property type="entry name" value="Calponin-like domain"/>
    <property type="match status" value="2"/>
</dbReference>
<dbReference type="SMART" id="SM00015">
    <property type="entry name" value="IQ"/>
    <property type="match status" value="2"/>
</dbReference>
<evidence type="ECO:0000313" key="8">
    <source>
        <dbReference type="Proteomes" id="UP001180020"/>
    </source>
</evidence>
<dbReference type="CDD" id="cd23767">
    <property type="entry name" value="IQCD"/>
    <property type="match status" value="1"/>
</dbReference>
<dbReference type="InterPro" id="IPR000225">
    <property type="entry name" value="Armadillo"/>
</dbReference>
<keyword evidence="2" id="KW-0963">Cytoplasm</keyword>
<accession>A0AAV9FLW1</accession>
<keyword evidence="4" id="KW-0112">Calmodulin-binding</keyword>
<comment type="caution">
    <text evidence="7">The sequence shown here is derived from an EMBL/GenBank/DDBJ whole genome shotgun (WGS) entry which is preliminary data.</text>
</comment>
<dbReference type="GO" id="GO:0005516">
    <property type="term" value="F:calmodulin binding"/>
    <property type="evidence" value="ECO:0007669"/>
    <property type="project" value="UniProtKB-KW"/>
</dbReference>
<dbReference type="SUPFAM" id="SSF47576">
    <property type="entry name" value="Calponin-homology domain, CH-domain"/>
    <property type="match status" value="1"/>
</dbReference>
<evidence type="ECO:0000313" key="7">
    <source>
        <dbReference type="EMBL" id="KAK1325953.1"/>
    </source>
</evidence>
<evidence type="ECO:0000259" key="6">
    <source>
        <dbReference type="PROSITE" id="PS50021"/>
    </source>
</evidence>
<keyword evidence="8" id="KW-1185">Reference proteome</keyword>
<dbReference type="SMART" id="SM00185">
    <property type="entry name" value="ARM"/>
    <property type="match status" value="2"/>
</dbReference>
<evidence type="ECO:0000256" key="1">
    <source>
        <dbReference type="ARBA" id="ARBA00004496"/>
    </source>
</evidence>
<dbReference type="Proteomes" id="UP001180020">
    <property type="component" value="Unassembled WGS sequence"/>
</dbReference>
<dbReference type="GO" id="GO:0051295">
    <property type="term" value="P:establishment of meiotic spindle localization"/>
    <property type="evidence" value="ECO:0007669"/>
    <property type="project" value="TreeGrafter"/>
</dbReference>